<comment type="caution">
    <text evidence="1">The sequence shown here is derived from an EMBL/GenBank/DDBJ whole genome shotgun (WGS) entry which is preliminary data.</text>
</comment>
<protein>
    <submittedName>
        <fullName evidence="1">Kinase-like domain-containing protein</fullName>
    </submittedName>
</protein>
<gene>
    <name evidence="1" type="ORF">V1525DRAFT_406615</name>
</gene>
<sequence length="569" mass="62989">MAGSIGSPASSLAINPDDYYIKQQRIGGGSFGNVYKAIDRRTGQVVAIKVIDLETAEDDVEDIVQEIKILSQMKSTYVTRYFGSYLSGAKLWIVMEYCGGGSCADLIKAGVIPEEYIAIIMREILKGLDYLHSERKIHRDIKAANILLTSNGEIKLADFGVSGQLTVTTLKKKTFVGTPFWMAPEVIKMSGYDFKADIWSLGITGIELAKGEPSYSDIHPMKVLLLIPKNPPPRLEGDFSRPFKEFVELCLQKDARQRPTAKELLKTRFIRSAKKVSYLTELIKRKDAWLSDPKRRNRLANDDSSDHVGSFSTHNTNVSAWEFDTVRPMGKLQQASSLRGRYNTIRLKWPAADAPVHEASLNTKPALPGQTQKPLPVATSLSLQSQSAETPSVQHILSQLDLNNTPSTHNAVMMANGSHSSRTIRQSRHSTSEAQTSPIRSAGQLSREHLFTPTSSPKVLHTPRGLQDVVITDDDDDDIGIVSSGESGRNQDDIFDDSNNDDSPLGVFEGLILPALFELERRARTEKTRAVVRKLRKAIEAAEAEEPGIGETFVEELLRSLQTVNIVET</sequence>
<proteinExistence type="predicted"/>
<reference evidence="2" key="1">
    <citation type="journal article" date="2024" name="Front. Bioeng. Biotechnol.">
        <title>Genome-scale model development and genomic sequencing of the oleaginous clade Lipomyces.</title>
        <authorList>
            <person name="Czajka J.J."/>
            <person name="Han Y."/>
            <person name="Kim J."/>
            <person name="Mondo S.J."/>
            <person name="Hofstad B.A."/>
            <person name="Robles A."/>
            <person name="Haridas S."/>
            <person name="Riley R."/>
            <person name="LaButti K."/>
            <person name="Pangilinan J."/>
            <person name="Andreopoulos W."/>
            <person name="Lipzen A."/>
            <person name="Yan J."/>
            <person name="Wang M."/>
            <person name="Ng V."/>
            <person name="Grigoriev I.V."/>
            <person name="Spatafora J.W."/>
            <person name="Magnuson J.K."/>
            <person name="Baker S.E."/>
            <person name="Pomraning K.R."/>
        </authorList>
    </citation>
    <scope>NUCLEOTIDE SEQUENCE [LARGE SCALE GENOMIC DNA]</scope>
    <source>
        <strain evidence="2">CBS 7786</strain>
    </source>
</reference>
<organism evidence="1 2">
    <name type="scientific">Lipomyces kononenkoae</name>
    <name type="common">Yeast</name>
    <dbReference type="NCBI Taxonomy" id="34357"/>
    <lineage>
        <taxon>Eukaryota</taxon>
        <taxon>Fungi</taxon>
        <taxon>Dikarya</taxon>
        <taxon>Ascomycota</taxon>
        <taxon>Saccharomycotina</taxon>
        <taxon>Lipomycetes</taxon>
        <taxon>Lipomycetales</taxon>
        <taxon>Lipomycetaceae</taxon>
        <taxon>Lipomyces</taxon>
    </lineage>
</organism>
<name>A0ACC3SY21_LIPKO</name>
<dbReference type="EMBL" id="MU971385">
    <property type="protein sequence ID" value="KAK9236539.1"/>
    <property type="molecule type" value="Genomic_DNA"/>
</dbReference>
<evidence type="ECO:0000313" key="1">
    <source>
        <dbReference type="EMBL" id="KAK9236539.1"/>
    </source>
</evidence>
<accession>A0ACC3SY21</accession>
<dbReference type="Proteomes" id="UP001433508">
    <property type="component" value="Unassembled WGS sequence"/>
</dbReference>
<keyword evidence="2" id="KW-1185">Reference proteome</keyword>
<evidence type="ECO:0000313" key="2">
    <source>
        <dbReference type="Proteomes" id="UP001433508"/>
    </source>
</evidence>